<evidence type="ECO:0000313" key="2">
    <source>
        <dbReference type="EMBL" id="RIT39806.1"/>
    </source>
</evidence>
<accession>A0ABD7HQ08</accession>
<feature type="region of interest" description="Disordered" evidence="1">
    <location>
        <begin position="277"/>
        <end position="317"/>
    </location>
</feature>
<dbReference type="AlphaFoldDB" id="A0ABD7HQ08"/>
<dbReference type="Proteomes" id="UP000284557">
    <property type="component" value="Unassembled WGS sequence"/>
</dbReference>
<name>A0ABD7HQ08_9MYCO</name>
<comment type="caution">
    <text evidence="2">The sequence shown here is derived from an EMBL/GenBank/DDBJ whole genome shotgun (WGS) entry which is preliminary data.</text>
</comment>
<protein>
    <submittedName>
        <fullName evidence="2">Uncharacterized protein</fullName>
    </submittedName>
</protein>
<gene>
    <name evidence="2" type="ORF">D2E76_11080</name>
</gene>
<proteinExistence type="predicted"/>
<sequence>MVDVAEAGFAYASVRSRRAPASIINDAGKSAGVVGEVPANGSSTWVIRFAPRFSNGVWLAPDAACRVVTAVAGADDAFATDDVDTGLGVFDCEMSGVGVALGVIIELSTVTRLVATVPLVAILSGPTVADTGVEPVTALEDVDDDDPLGLGPGFRDLPPPAVAKVSRGAPGGRWDGVSSEGSLEVELSSLLADEDRVGACEEDDWLVVTPVVPGSPALCALPVLAVLPSLVGEFGWLSVESASDVGFEELGAPDEPAEVCGDAEVAGAVPAEMALPDLGDAPVPVDEEPSEPCSADATPHPVKNAVPTPSATASPPTRPIYLEAFISPPAVRKLSITDGVSDRDHMRLG</sequence>
<evidence type="ECO:0000256" key="1">
    <source>
        <dbReference type="SAM" id="MobiDB-lite"/>
    </source>
</evidence>
<reference evidence="2 3" key="1">
    <citation type="submission" date="2018-08" db="EMBL/GenBank/DDBJ databases">
        <title>Linezolid Resistance in Mycobacterium abscessus: MIC Distribution and Comprehensive Investigation of Resistance Mechanisms.</title>
        <authorList>
            <person name="Ye M."/>
            <person name="Xu L."/>
            <person name="Zou Y."/>
            <person name="Li B."/>
            <person name="Guo Q."/>
            <person name="Zhang Y."/>
            <person name="Zhan M."/>
            <person name="Xu B."/>
            <person name="Yu F."/>
            <person name="Zhang Z."/>
            <person name="Chu H."/>
        </authorList>
    </citation>
    <scope>NUCLEOTIDE SEQUENCE [LARGE SCALE GENOMIC DNA]</scope>
    <source>
        <strain evidence="2 3">G143</strain>
    </source>
</reference>
<evidence type="ECO:0000313" key="3">
    <source>
        <dbReference type="Proteomes" id="UP000284557"/>
    </source>
</evidence>
<organism evidence="2 3">
    <name type="scientific">Mycobacteroides abscessus</name>
    <dbReference type="NCBI Taxonomy" id="36809"/>
    <lineage>
        <taxon>Bacteria</taxon>
        <taxon>Bacillati</taxon>
        <taxon>Actinomycetota</taxon>
        <taxon>Actinomycetes</taxon>
        <taxon>Mycobacteriales</taxon>
        <taxon>Mycobacteriaceae</taxon>
        <taxon>Mycobacteroides</taxon>
    </lineage>
</organism>
<dbReference type="EMBL" id="QXBN01000007">
    <property type="protein sequence ID" value="RIT39806.1"/>
    <property type="molecule type" value="Genomic_DNA"/>
</dbReference>